<dbReference type="Proteomes" id="UP000887574">
    <property type="component" value="Unplaced"/>
</dbReference>
<evidence type="ECO:0000313" key="3">
    <source>
        <dbReference type="WBParaSite" id="jg12709"/>
    </source>
</evidence>
<dbReference type="Pfam" id="PF25060">
    <property type="entry name" value="ARM_TT21_2nd"/>
    <property type="match status" value="1"/>
</dbReference>
<organism evidence="2 3">
    <name type="scientific">Ditylenchus dipsaci</name>
    <dbReference type="NCBI Taxonomy" id="166011"/>
    <lineage>
        <taxon>Eukaryota</taxon>
        <taxon>Metazoa</taxon>
        <taxon>Ecdysozoa</taxon>
        <taxon>Nematoda</taxon>
        <taxon>Chromadorea</taxon>
        <taxon>Rhabditida</taxon>
        <taxon>Tylenchina</taxon>
        <taxon>Tylenchomorpha</taxon>
        <taxon>Sphaerularioidea</taxon>
        <taxon>Anguinidae</taxon>
        <taxon>Anguininae</taxon>
        <taxon>Ditylenchus</taxon>
    </lineage>
</organism>
<reference evidence="3" key="1">
    <citation type="submission" date="2022-11" db="UniProtKB">
        <authorList>
            <consortium name="WormBaseParasite"/>
        </authorList>
    </citation>
    <scope>IDENTIFICATION</scope>
</reference>
<dbReference type="InterPro" id="IPR056832">
    <property type="entry name" value="ARM_TT21_2nd"/>
</dbReference>
<sequence length="141" mass="16216">MIISRRALCRGFVASFDVENPQLLAFPLSSANHDENGWFVCCWWLKKLRFLERALSSNKGQPDLLVQKSRLCLEEGNPKEAMQVAMKAVEIGEEHNPKALFYVIRSYIELNNLAEAKSQMEFLKATHKNIEEYPVVFLDLV</sequence>
<dbReference type="WBParaSite" id="jg12709">
    <property type="protein sequence ID" value="jg12709"/>
    <property type="gene ID" value="jg12709"/>
</dbReference>
<proteinExistence type="predicted"/>
<protein>
    <recommendedName>
        <fullName evidence="1">Tetratricopeptide repeat protein 21A/21B second ARM domain-containing protein</fullName>
    </recommendedName>
</protein>
<evidence type="ECO:0000259" key="1">
    <source>
        <dbReference type="Pfam" id="PF25060"/>
    </source>
</evidence>
<dbReference type="Gene3D" id="1.25.40.10">
    <property type="entry name" value="Tetratricopeptide repeat domain"/>
    <property type="match status" value="1"/>
</dbReference>
<keyword evidence="2" id="KW-1185">Reference proteome</keyword>
<accession>A0A915CUD1</accession>
<feature type="domain" description="Tetratricopeptide repeat protein 21A/21B second ARM" evidence="1">
    <location>
        <begin position="49"/>
        <end position="138"/>
    </location>
</feature>
<evidence type="ECO:0000313" key="2">
    <source>
        <dbReference type="Proteomes" id="UP000887574"/>
    </source>
</evidence>
<dbReference type="InterPro" id="IPR011990">
    <property type="entry name" value="TPR-like_helical_dom_sf"/>
</dbReference>
<name>A0A915CUD1_9BILA</name>
<dbReference type="SUPFAM" id="SSF48452">
    <property type="entry name" value="TPR-like"/>
    <property type="match status" value="1"/>
</dbReference>
<dbReference type="AlphaFoldDB" id="A0A915CUD1"/>